<dbReference type="Proteomes" id="UP000007110">
    <property type="component" value="Unassembled WGS sequence"/>
</dbReference>
<protein>
    <recommendedName>
        <fullName evidence="9">Protein SPEC3</fullName>
    </recommendedName>
</protein>
<evidence type="ECO:0000256" key="4">
    <source>
        <dbReference type="ARBA" id="ARBA00023136"/>
    </source>
</evidence>
<feature type="transmembrane region" description="Helical" evidence="6">
    <location>
        <begin position="86"/>
        <end position="107"/>
    </location>
</feature>
<evidence type="ECO:0000256" key="5">
    <source>
        <dbReference type="SAM" id="MobiDB-lite"/>
    </source>
</evidence>
<evidence type="ECO:0000256" key="3">
    <source>
        <dbReference type="ARBA" id="ARBA00022989"/>
    </source>
</evidence>
<feature type="transmembrane region" description="Helical" evidence="6">
    <location>
        <begin position="40"/>
        <end position="66"/>
    </location>
</feature>
<dbReference type="EnsemblMetazoa" id="XM_030998713">
    <property type="protein sequence ID" value="XP_030854573"/>
    <property type="gene ID" value="LOC100888890"/>
</dbReference>
<dbReference type="InParanoid" id="A0A7M7PQ21"/>
<dbReference type="OrthoDB" id="361532at2759"/>
<dbReference type="AlphaFoldDB" id="A0A7M7PQ21"/>
<feature type="region of interest" description="Disordered" evidence="5">
    <location>
        <begin position="146"/>
        <end position="198"/>
    </location>
</feature>
<dbReference type="FunCoup" id="A0A7M7PQ21">
    <property type="interactions" value="279"/>
</dbReference>
<name>A0A7M7PQ21_STRPU</name>
<dbReference type="KEGG" id="spu:100888890"/>
<reference evidence="8" key="1">
    <citation type="submission" date="2015-02" db="EMBL/GenBank/DDBJ databases">
        <title>Genome sequencing for Strongylocentrotus purpuratus.</title>
        <authorList>
            <person name="Murali S."/>
            <person name="Liu Y."/>
            <person name="Vee V."/>
            <person name="English A."/>
            <person name="Wang M."/>
            <person name="Skinner E."/>
            <person name="Han Y."/>
            <person name="Muzny D.M."/>
            <person name="Worley K.C."/>
            <person name="Gibbs R.A."/>
        </authorList>
    </citation>
    <scope>NUCLEOTIDE SEQUENCE</scope>
</reference>
<keyword evidence="2 6" id="KW-0812">Transmembrane</keyword>
<proteinExistence type="predicted"/>
<dbReference type="PANTHER" id="PTHR21676">
    <property type="entry name" value="PROTEIN STUM"/>
    <property type="match status" value="1"/>
</dbReference>
<evidence type="ECO:0000313" key="8">
    <source>
        <dbReference type="Proteomes" id="UP000007110"/>
    </source>
</evidence>
<evidence type="ECO:0000256" key="2">
    <source>
        <dbReference type="ARBA" id="ARBA00022692"/>
    </source>
</evidence>
<dbReference type="InterPro" id="IPR026673">
    <property type="entry name" value="SPEC3/Stum"/>
</dbReference>
<keyword evidence="3 6" id="KW-1133">Transmembrane helix</keyword>
<reference evidence="7" key="2">
    <citation type="submission" date="2021-01" db="UniProtKB">
        <authorList>
            <consortium name="EnsemblMetazoa"/>
        </authorList>
    </citation>
    <scope>IDENTIFICATION</scope>
</reference>
<dbReference type="RefSeq" id="XP_030854573.1">
    <property type="nucleotide sequence ID" value="XM_030998713.1"/>
</dbReference>
<evidence type="ECO:0000256" key="6">
    <source>
        <dbReference type="SAM" id="Phobius"/>
    </source>
</evidence>
<evidence type="ECO:0000313" key="7">
    <source>
        <dbReference type="EnsemblMetazoa" id="XP_030854573"/>
    </source>
</evidence>
<feature type="compositionally biased region" description="Low complexity" evidence="5">
    <location>
        <begin position="146"/>
        <end position="181"/>
    </location>
</feature>
<dbReference type="Pfam" id="PF15795">
    <property type="entry name" value="Spec3"/>
    <property type="match status" value="1"/>
</dbReference>
<keyword evidence="4 6" id="KW-0472">Membrane</keyword>
<evidence type="ECO:0000256" key="1">
    <source>
        <dbReference type="ARBA" id="ARBA00004141"/>
    </source>
</evidence>
<dbReference type="GeneID" id="100888890"/>
<accession>A0A7M7PQ21</accession>
<organism evidence="7 8">
    <name type="scientific">Strongylocentrotus purpuratus</name>
    <name type="common">Purple sea urchin</name>
    <dbReference type="NCBI Taxonomy" id="7668"/>
    <lineage>
        <taxon>Eukaryota</taxon>
        <taxon>Metazoa</taxon>
        <taxon>Echinodermata</taxon>
        <taxon>Eleutherozoa</taxon>
        <taxon>Echinozoa</taxon>
        <taxon>Echinoidea</taxon>
        <taxon>Euechinoidea</taxon>
        <taxon>Echinacea</taxon>
        <taxon>Camarodonta</taxon>
        <taxon>Echinidea</taxon>
        <taxon>Strongylocentrotidae</taxon>
        <taxon>Strongylocentrotus</taxon>
    </lineage>
</organism>
<keyword evidence="8" id="KW-1185">Reference proteome</keyword>
<dbReference type="OMA" id="AVFCCAN"/>
<sequence>MANTNTTVVVQPMQPQTQHVIVQQTNQPNACRAAIPSMHIAMAVTCLILNIFLPGIGTIVAGFAVFCCANPGQSDGGKVGTFCLNFWVGILQLFLTLFLVGWIWAIIWGTVMIAMSADYHNPGTLTTMTTGTVVTNSTVVNTQQMQVTQPPQQGYNQPPQQGYNQPPQQGYNQPPQQGYNQPPQPPSYDMGAPPQEKY</sequence>
<comment type="subcellular location">
    <subcellularLocation>
        <location evidence="1">Membrane</location>
        <topology evidence="1">Multi-pass membrane protein</topology>
    </subcellularLocation>
</comment>
<dbReference type="GO" id="GO:0016020">
    <property type="term" value="C:membrane"/>
    <property type="evidence" value="ECO:0007669"/>
    <property type="project" value="UniProtKB-SubCell"/>
</dbReference>
<dbReference type="PANTHER" id="PTHR21676:SF6">
    <property type="entry name" value="PROTEIN STUM"/>
    <property type="match status" value="1"/>
</dbReference>
<evidence type="ECO:0008006" key="9">
    <source>
        <dbReference type="Google" id="ProtNLM"/>
    </source>
</evidence>